<evidence type="ECO:0000313" key="2">
    <source>
        <dbReference type="Proteomes" id="UP000184278"/>
    </source>
</evidence>
<dbReference type="Proteomes" id="UP000184278">
    <property type="component" value="Unassembled WGS sequence"/>
</dbReference>
<keyword evidence="2" id="KW-1185">Reference proteome</keyword>
<organism evidence="1 2">
    <name type="scientific">Butyrivibrio fibrisolvens DSM 3071</name>
    <dbReference type="NCBI Taxonomy" id="1121131"/>
    <lineage>
        <taxon>Bacteria</taxon>
        <taxon>Bacillati</taxon>
        <taxon>Bacillota</taxon>
        <taxon>Clostridia</taxon>
        <taxon>Lachnospirales</taxon>
        <taxon>Lachnospiraceae</taxon>
        <taxon>Butyrivibrio</taxon>
    </lineage>
</organism>
<sequence>MEDKVLEQVYQEGLEERLIAYIAESNGITLEKAMSIYYGSKLSTKIHNGNEDIQYLDYKVLADILKETEPELFK</sequence>
<dbReference type="EMBL" id="FQXK01000017">
    <property type="protein sequence ID" value="SHI21831.1"/>
    <property type="molecule type" value="Genomic_DNA"/>
</dbReference>
<name>A0A1M5ZC91_BUTFI</name>
<dbReference type="AlphaFoldDB" id="A0A1M5ZC91"/>
<accession>A0A1M5ZC91</accession>
<gene>
    <name evidence="1" type="ORF">SAMN02745229_02110</name>
</gene>
<dbReference type="GeneID" id="89509726"/>
<reference evidence="2" key="1">
    <citation type="submission" date="2016-11" db="EMBL/GenBank/DDBJ databases">
        <authorList>
            <person name="Varghese N."/>
            <person name="Submissions S."/>
        </authorList>
    </citation>
    <scope>NUCLEOTIDE SEQUENCE [LARGE SCALE GENOMIC DNA]</scope>
    <source>
        <strain evidence="2">DSM 3071</strain>
    </source>
</reference>
<dbReference type="STRING" id="1121131.SAMN02745229_02110"/>
<protein>
    <submittedName>
        <fullName evidence="1">Uncharacterized protein</fullName>
    </submittedName>
</protein>
<proteinExistence type="predicted"/>
<dbReference type="RefSeq" id="WP_073387585.1">
    <property type="nucleotide sequence ID" value="NZ_FQXK01000017.1"/>
</dbReference>
<dbReference type="OrthoDB" id="9797803at2"/>
<evidence type="ECO:0000313" key="1">
    <source>
        <dbReference type="EMBL" id="SHI21831.1"/>
    </source>
</evidence>